<feature type="domain" description="Thiamine pyrophosphate enzyme N-terminal TPP-binding" evidence="7">
    <location>
        <begin position="9"/>
        <end position="113"/>
    </location>
</feature>
<dbReference type="EC" id="2.2.1.9" evidence="6"/>
<sequence length="557" mass="62284">MNLQPVFDLVQICHLKGIKHAVISPGSRNAALTIAFARHPEIKCFSVPDERSAAFIALGLSLKSKTPTVLICTSGSAALNYAPAVAEAYFNQVPLLILSADRPPEWIGQRDGQTIYQKNLFGKHAKQSFDFPSLLEGEESIKQGYQMINDAIDTCLADGQGPVHINIPFREPFYPTSSDNFDYNMSLAIPGRTPDISVERKQNLGELSQFKKILIVVGQEQKNMELNKMLSQISTEYQIPVVADIISNAHEVEGVISSQDVFLKGLENQNLQPDLLITIGLSVISKNLKLYLRKYRPKVHWHVRDEENAPDTYLSLTKHFKTDAAEFLTEAIQLLAQRDLQLGFFSAWQEINAKTKVHIKQFSTSAFSDFGCYKKVMAALPSGSDLHLANSMAVRYANVIGLTAAQDIEVYGNRGTSGIDGSNSTAVGTALMTDKSTFLLTGDMAFLYDRNAFWHNHLPDNLSIVVFNNHGGGIFRMIDGPSRQPELEEFFETRQLNDAKLLAQEYGFEYLPCLSEKELDQNLKTFVKSGKRKILEIFTDAEESKQAYKELFRNLPK</sequence>
<keyword evidence="2 6" id="KW-0479">Metal-binding</keyword>
<dbReference type="Proteomes" id="UP000192472">
    <property type="component" value="Unassembled WGS sequence"/>
</dbReference>
<evidence type="ECO:0000256" key="2">
    <source>
        <dbReference type="ARBA" id="ARBA00022723"/>
    </source>
</evidence>
<dbReference type="GO" id="GO:0009234">
    <property type="term" value="P:menaquinone biosynthetic process"/>
    <property type="evidence" value="ECO:0007669"/>
    <property type="project" value="UniProtKB-UniRule"/>
</dbReference>
<dbReference type="EMBL" id="FWYF01000005">
    <property type="protein sequence ID" value="SMD39133.1"/>
    <property type="molecule type" value="Genomic_DNA"/>
</dbReference>
<dbReference type="InterPro" id="IPR032264">
    <property type="entry name" value="MenD_middle"/>
</dbReference>
<dbReference type="InterPro" id="IPR004433">
    <property type="entry name" value="MenaQ_synth_MenD"/>
</dbReference>
<accession>A0A1W2GR43</accession>
<organism evidence="9 10">
    <name type="scientific">Reichenbachiella faecimaris</name>
    <dbReference type="NCBI Taxonomy" id="692418"/>
    <lineage>
        <taxon>Bacteria</taxon>
        <taxon>Pseudomonadati</taxon>
        <taxon>Bacteroidota</taxon>
        <taxon>Cytophagia</taxon>
        <taxon>Cytophagales</taxon>
        <taxon>Reichenbachiellaceae</taxon>
        <taxon>Reichenbachiella</taxon>
    </lineage>
</organism>
<comment type="cofactor">
    <cofactor evidence="6">
        <name>thiamine diphosphate</name>
        <dbReference type="ChEBI" id="CHEBI:58937"/>
    </cofactor>
    <text evidence="6">Binds 1 thiamine pyrophosphate per subunit.</text>
</comment>
<dbReference type="UniPathway" id="UPA00079"/>
<comment type="function">
    <text evidence="6">Catalyzes the thiamine diphosphate-dependent decarboxylation of 2-oxoglutarate and the subsequent addition of the resulting succinic semialdehyde-thiamine pyrophosphate anion to isochorismate to yield 2-succinyl-5-enolpyruvyl-6-hydroxy-3-cyclohexene-1-carboxylate (SEPHCHC).</text>
</comment>
<dbReference type="PANTHER" id="PTHR42916:SF1">
    <property type="entry name" value="PROTEIN PHYLLO, CHLOROPLASTIC"/>
    <property type="match status" value="1"/>
</dbReference>
<dbReference type="PIRSF" id="PIRSF004983">
    <property type="entry name" value="MenD"/>
    <property type="match status" value="1"/>
</dbReference>
<evidence type="ECO:0000256" key="6">
    <source>
        <dbReference type="HAMAP-Rule" id="MF_01659"/>
    </source>
</evidence>
<dbReference type="CDD" id="cd02009">
    <property type="entry name" value="TPP_SHCHC_synthase"/>
    <property type="match status" value="1"/>
</dbReference>
<dbReference type="UniPathway" id="UPA01057">
    <property type="reaction ID" value="UER00164"/>
</dbReference>
<evidence type="ECO:0000259" key="7">
    <source>
        <dbReference type="Pfam" id="PF02776"/>
    </source>
</evidence>
<keyword evidence="5 6" id="KW-0464">Manganese</keyword>
<evidence type="ECO:0000313" key="9">
    <source>
        <dbReference type="EMBL" id="SMD39133.1"/>
    </source>
</evidence>
<protein>
    <recommendedName>
        <fullName evidence="6">2-succinyl-5-enolpyruvyl-6-hydroxy-3-cyclohexene-1-carboxylate synthase</fullName>
        <shortName evidence="6">SEPHCHC synthase</shortName>
        <ecNumber evidence="6">2.2.1.9</ecNumber>
    </recommendedName>
    <alternativeName>
        <fullName evidence="6">Menaquinone biosynthesis protein MenD</fullName>
    </alternativeName>
</protein>
<comment type="cofactor">
    <cofactor evidence="6">
        <name>Mg(2+)</name>
        <dbReference type="ChEBI" id="CHEBI:18420"/>
    </cofactor>
    <cofactor evidence="6">
        <name>Mn(2+)</name>
        <dbReference type="ChEBI" id="CHEBI:29035"/>
    </cofactor>
</comment>
<keyword evidence="1 6" id="KW-0808">Transferase</keyword>
<dbReference type="CDD" id="cd07037">
    <property type="entry name" value="TPP_PYR_MenD"/>
    <property type="match status" value="1"/>
</dbReference>
<dbReference type="RefSeq" id="WP_084374772.1">
    <property type="nucleotide sequence ID" value="NZ_FWYF01000005.1"/>
</dbReference>
<evidence type="ECO:0000256" key="5">
    <source>
        <dbReference type="ARBA" id="ARBA00023211"/>
    </source>
</evidence>
<dbReference type="STRING" id="692418.SAMN04488029_4060"/>
<proteinExistence type="inferred from homology"/>
<comment type="pathway">
    <text evidence="6">Quinol/quinone metabolism; menaquinone biosynthesis.</text>
</comment>
<dbReference type="GO" id="GO:0000287">
    <property type="term" value="F:magnesium ion binding"/>
    <property type="evidence" value="ECO:0007669"/>
    <property type="project" value="UniProtKB-UniRule"/>
</dbReference>
<dbReference type="SUPFAM" id="SSF52518">
    <property type="entry name" value="Thiamin diphosphate-binding fold (THDP-binding)"/>
    <property type="match status" value="2"/>
</dbReference>
<dbReference type="AlphaFoldDB" id="A0A1W2GR43"/>
<keyword evidence="10" id="KW-1185">Reference proteome</keyword>
<keyword evidence="4 6" id="KW-0786">Thiamine pyrophosphate</keyword>
<evidence type="ECO:0000256" key="1">
    <source>
        <dbReference type="ARBA" id="ARBA00022679"/>
    </source>
</evidence>
<comment type="subunit">
    <text evidence="6">Homodimer.</text>
</comment>
<dbReference type="NCBIfam" id="TIGR00173">
    <property type="entry name" value="menD"/>
    <property type="match status" value="1"/>
</dbReference>
<reference evidence="9 10" key="1">
    <citation type="submission" date="2017-04" db="EMBL/GenBank/DDBJ databases">
        <authorList>
            <person name="Afonso C.L."/>
            <person name="Miller P.J."/>
            <person name="Scott M.A."/>
            <person name="Spackman E."/>
            <person name="Goraichik I."/>
            <person name="Dimitrov K.M."/>
            <person name="Suarez D.L."/>
            <person name="Swayne D.E."/>
        </authorList>
    </citation>
    <scope>NUCLEOTIDE SEQUENCE [LARGE SCALE GENOMIC DNA]</scope>
    <source>
        <strain evidence="9 10">DSM 26133</strain>
    </source>
</reference>
<dbReference type="Pfam" id="PF16582">
    <property type="entry name" value="TPP_enzyme_M_2"/>
    <property type="match status" value="1"/>
</dbReference>
<dbReference type="InterPro" id="IPR012001">
    <property type="entry name" value="Thiamin_PyroP_enz_TPP-bd_dom"/>
</dbReference>
<feature type="domain" description="Menaquinone biosynthesis protein MenD middle" evidence="8">
    <location>
        <begin position="199"/>
        <end position="386"/>
    </location>
</feature>
<dbReference type="PANTHER" id="PTHR42916">
    <property type="entry name" value="2-SUCCINYL-5-ENOLPYRUVYL-6-HYDROXY-3-CYCLOHEXENE-1-CARBOXYLATE SYNTHASE"/>
    <property type="match status" value="1"/>
</dbReference>
<dbReference type="GO" id="GO:0030976">
    <property type="term" value="F:thiamine pyrophosphate binding"/>
    <property type="evidence" value="ECO:0007669"/>
    <property type="project" value="UniProtKB-UniRule"/>
</dbReference>
<name>A0A1W2GR43_REIFA</name>
<gene>
    <name evidence="6" type="primary">menD</name>
    <name evidence="9" type="ORF">SAMN04488029_4060</name>
</gene>
<dbReference type="InterPro" id="IPR029061">
    <property type="entry name" value="THDP-binding"/>
</dbReference>
<comment type="catalytic activity">
    <reaction evidence="6">
        <text>isochorismate + 2-oxoglutarate + H(+) = 5-enolpyruvoyl-6-hydroxy-2-succinyl-cyclohex-3-ene-1-carboxylate + CO2</text>
        <dbReference type="Rhea" id="RHEA:25593"/>
        <dbReference type="ChEBI" id="CHEBI:15378"/>
        <dbReference type="ChEBI" id="CHEBI:16526"/>
        <dbReference type="ChEBI" id="CHEBI:16810"/>
        <dbReference type="ChEBI" id="CHEBI:29780"/>
        <dbReference type="ChEBI" id="CHEBI:58818"/>
        <dbReference type="EC" id="2.2.1.9"/>
    </reaction>
</comment>
<dbReference type="GO" id="GO:0030145">
    <property type="term" value="F:manganese ion binding"/>
    <property type="evidence" value="ECO:0007669"/>
    <property type="project" value="UniProtKB-UniRule"/>
</dbReference>
<dbReference type="Gene3D" id="3.40.50.970">
    <property type="match status" value="2"/>
</dbReference>
<keyword evidence="3 6" id="KW-0460">Magnesium</keyword>
<evidence type="ECO:0000256" key="4">
    <source>
        <dbReference type="ARBA" id="ARBA00023052"/>
    </source>
</evidence>
<evidence type="ECO:0000256" key="3">
    <source>
        <dbReference type="ARBA" id="ARBA00022842"/>
    </source>
</evidence>
<dbReference type="Gene3D" id="3.40.50.1220">
    <property type="entry name" value="TPP-binding domain"/>
    <property type="match status" value="1"/>
</dbReference>
<dbReference type="GO" id="GO:0070204">
    <property type="term" value="F:2-succinyl-5-enolpyruvyl-6-hydroxy-3-cyclohexene-1-carboxylic-acid synthase activity"/>
    <property type="evidence" value="ECO:0007669"/>
    <property type="project" value="UniProtKB-UniRule"/>
</dbReference>
<dbReference type="Pfam" id="PF02776">
    <property type="entry name" value="TPP_enzyme_N"/>
    <property type="match status" value="1"/>
</dbReference>
<comment type="similarity">
    <text evidence="6">Belongs to the TPP enzyme family. MenD subfamily.</text>
</comment>
<evidence type="ECO:0000259" key="8">
    <source>
        <dbReference type="Pfam" id="PF16582"/>
    </source>
</evidence>
<comment type="pathway">
    <text evidence="6">Quinol/quinone metabolism; 1,4-dihydroxy-2-naphthoate biosynthesis; 1,4-dihydroxy-2-naphthoate from chorismate: step 2/7.</text>
</comment>
<keyword evidence="6" id="KW-0474">Menaquinone biosynthesis</keyword>
<evidence type="ECO:0000313" key="10">
    <source>
        <dbReference type="Proteomes" id="UP000192472"/>
    </source>
</evidence>
<dbReference type="OrthoDB" id="9791859at2"/>
<dbReference type="HAMAP" id="MF_01659">
    <property type="entry name" value="MenD"/>
    <property type="match status" value="1"/>
</dbReference>